<sequence>MGDYDPHLVTDKAEHHHRPPPTPRMPYLRTDNLSRQSLGIGEPDVVRRAGEQEATLMDDTKASEAFADVAVGAEAPLIESRA</sequence>
<reference evidence="2" key="1">
    <citation type="submission" date="2020-01" db="EMBL/GenBank/DDBJ databases">
        <title>Identification and distribution of gene clusters putatively required for synthesis of sphingolipid metabolism inhibitors in phylogenetically diverse species of the filamentous fungus Fusarium.</title>
        <authorList>
            <person name="Kim H.-S."/>
            <person name="Busman M."/>
            <person name="Brown D.W."/>
            <person name="Divon H."/>
            <person name="Uhlig S."/>
            <person name="Proctor R.H."/>
        </authorList>
    </citation>
    <scope>NUCLEOTIDE SEQUENCE</scope>
    <source>
        <strain evidence="2">NRRL 53441</strain>
    </source>
</reference>
<evidence type="ECO:0000313" key="2">
    <source>
        <dbReference type="EMBL" id="KAF4427995.1"/>
    </source>
</evidence>
<organism evidence="2 3">
    <name type="scientific">Fusarium austroafricanum</name>
    <dbReference type="NCBI Taxonomy" id="2364996"/>
    <lineage>
        <taxon>Eukaryota</taxon>
        <taxon>Fungi</taxon>
        <taxon>Dikarya</taxon>
        <taxon>Ascomycota</taxon>
        <taxon>Pezizomycotina</taxon>
        <taxon>Sordariomycetes</taxon>
        <taxon>Hypocreomycetidae</taxon>
        <taxon>Hypocreales</taxon>
        <taxon>Nectriaceae</taxon>
        <taxon>Fusarium</taxon>
        <taxon>Fusarium concolor species complex</taxon>
    </lineage>
</organism>
<protein>
    <submittedName>
        <fullName evidence="2">Uncharacterized protein</fullName>
    </submittedName>
</protein>
<feature type="region of interest" description="Disordered" evidence="1">
    <location>
        <begin position="1"/>
        <end position="28"/>
    </location>
</feature>
<feature type="compositionally biased region" description="Basic and acidic residues" evidence="1">
    <location>
        <begin position="1"/>
        <end position="14"/>
    </location>
</feature>
<comment type="caution">
    <text evidence="2">The sequence shown here is derived from an EMBL/GenBank/DDBJ whole genome shotgun (WGS) entry which is preliminary data.</text>
</comment>
<dbReference type="Proteomes" id="UP000605986">
    <property type="component" value="Unassembled WGS sequence"/>
</dbReference>
<name>A0A8H4JK22_9HYPO</name>
<dbReference type="EMBL" id="JAADJG010001032">
    <property type="protein sequence ID" value="KAF4427995.1"/>
    <property type="molecule type" value="Genomic_DNA"/>
</dbReference>
<accession>A0A8H4JK22</accession>
<proteinExistence type="predicted"/>
<gene>
    <name evidence="2" type="ORF">F53441_14064</name>
</gene>
<evidence type="ECO:0000256" key="1">
    <source>
        <dbReference type="SAM" id="MobiDB-lite"/>
    </source>
</evidence>
<evidence type="ECO:0000313" key="3">
    <source>
        <dbReference type="Proteomes" id="UP000605986"/>
    </source>
</evidence>
<keyword evidence="3" id="KW-1185">Reference proteome</keyword>
<dbReference type="AlphaFoldDB" id="A0A8H4JK22"/>